<dbReference type="RefSeq" id="WP_348029059.1">
    <property type="nucleotide sequence ID" value="NZ_CP129113.1"/>
</dbReference>
<evidence type="ECO:0000256" key="1">
    <source>
        <dbReference type="SAM" id="MobiDB-lite"/>
    </source>
</evidence>
<gene>
    <name evidence="2" type="ORF">QR721_03300</name>
</gene>
<proteinExistence type="predicted"/>
<dbReference type="EMBL" id="CP129113">
    <property type="protein sequence ID" value="WLV25271.1"/>
    <property type="molecule type" value="Genomic_DNA"/>
</dbReference>
<dbReference type="Gene3D" id="1.20.1260.10">
    <property type="match status" value="2"/>
</dbReference>
<protein>
    <submittedName>
        <fullName evidence="2">DUF3231 family protein</fullName>
    </submittedName>
</protein>
<reference evidence="2" key="1">
    <citation type="submission" date="2023-06" db="EMBL/GenBank/DDBJ databases">
        <title>A Treasure from Seagulls: Isolation and Description of Aciduricobacillus qingdaonensis gen. nov., sp. nov., a Rare Obligately Uric Acid-utilizing Member in the Family Bacillaceae.</title>
        <authorList>
            <person name="Liu W."/>
            <person name="Wang B."/>
        </authorList>
    </citation>
    <scope>NUCLEOTIDE SEQUENCE</scope>
    <source>
        <strain evidence="2">44XB</strain>
    </source>
</reference>
<keyword evidence="3" id="KW-1185">Reference proteome</keyword>
<dbReference type="InterPro" id="IPR012347">
    <property type="entry name" value="Ferritin-like"/>
</dbReference>
<name>A0ABY9KWW8_9BACI</name>
<dbReference type="InterPro" id="IPR021617">
    <property type="entry name" value="DUF3231"/>
</dbReference>
<dbReference type="Proteomes" id="UP001180087">
    <property type="component" value="Chromosome"/>
</dbReference>
<dbReference type="Pfam" id="PF11553">
    <property type="entry name" value="DUF3231"/>
    <property type="match status" value="2"/>
</dbReference>
<feature type="region of interest" description="Disordered" evidence="1">
    <location>
        <begin position="324"/>
        <end position="346"/>
    </location>
</feature>
<organism evidence="2 3">
    <name type="scientific">Aciduricibacillus chroicocephali</name>
    <dbReference type="NCBI Taxonomy" id="3054939"/>
    <lineage>
        <taxon>Bacteria</taxon>
        <taxon>Bacillati</taxon>
        <taxon>Bacillota</taxon>
        <taxon>Bacilli</taxon>
        <taxon>Bacillales</taxon>
        <taxon>Bacillaceae</taxon>
        <taxon>Aciduricibacillus</taxon>
    </lineage>
</organism>
<evidence type="ECO:0000313" key="3">
    <source>
        <dbReference type="Proteomes" id="UP001180087"/>
    </source>
</evidence>
<sequence>MADLPYKNVEQQLNSAEVASIFANYMNMSLSERVFEQFSVHVEIPEVVDLVKNALSFVRSFLSDSVKIMSEASLSIPIGFTANDVNLKAPRLFVDEYYVHNIMNFSRLAMADFATAIGGAARSDLYELFSESLTATNKLHKQSVELALNKGMYVPAPIVPYPYKRDYVEDDKFISSGTFGRQKRPLLATEISYLHMNIIHNTIGSMMNTAFSQVAKDDEVRQFLVKGIRLAEKQIEAYGKLLQEFQVPVPSFPNSLVTDSNLIPPYSDKLMLYEANGMASVGLTALGQSLTQSMRMDIQAKYTKFAAEIASYSKEGLELTIKKGWMEQPPETADRQALAQEPRKGE</sequence>
<accession>A0ABY9KWW8</accession>
<evidence type="ECO:0000313" key="2">
    <source>
        <dbReference type="EMBL" id="WLV25271.1"/>
    </source>
</evidence>